<dbReference type="RefSeq" id="WP_161405236.1">
    <property type="nucleotide sequence ID" value="NZ_WTUZ01000005.1"/>
</dbReference>
<accession>A0A6L8USA1</accession>
<sequence length="564" mass="63380">MPTPSRITIEIRNVVNQLISNASVKVKIWRGADAIQSLEELRTPTTIDLQPGFTMIDITVKSSDYISEWGTLKFNSETPAFRWVCTKPDWLLTENDMNVNLQIPIGNIRFAPIVNIPENTIVKPTFNPMGVLVTDNIYRGVNLLNADVHMRVLQKPAIGDPNSPDWDRFKTEKIPVRLADRGNWLVLEYGKFSGPGFLIGVWAPHNYMGDSPPVVLQILPNTSSPRYPADERNFTGIYPYGCVANEGQIPKNKNKGEYELSQCRQAYVELTSNRSLIEYKIVYQLYASRKDLFQGPYGPIVITISPPLLNDGSGVLRDPFTHRDGAGRLIAEVLRFLWSNKLTLSRQYMGTSKIRLQPPYPRIEEARSIMGPVGFPEKCITTVVCHSAAVIPTLLLAAPKSYQKWPEKFSRSLYGGGNEYCNSNWINTWVIDGVGRDSGGVYGQPKIGSDTTKTWDNWRKETGTTMIRRLEFVYAEAGLSLQDLPGVIDKRRISAPRSGKSGWIEEGNDDQVSWLRMSNTYLQSASPEKSNIPQFVDAKDKEAGKKAHNKIYEIGIGYAAARRK</sequence>
<dbReference type="AlphaFoldDB" id="A0A6L8USA1"/>
<dbReference type="Proteomes" id="UP000481087">
    <property type="component" value="Unassembled WGS sequence"/>
</dbReference>
<name>A0A6L8USA1_9BACL</name>
<reference evidence="1 2" key="1">
    <citation type="submission" date="2019-12" db="EMBL/GenBank/DDBJ databases">
        <title>Paenibacillus sp. nov. sp. isolated from soil.</title>
        <authorList>
            <person name="Kim J."/>
            <person name="Jeong S.E."/>
            <person name="Jung H.S."/>
            <person name="Jeon C.O."/>
        </authorList>
    </citation>
    <scope>NUCLEOTIDE SEQUENCE [LARGE SCALE GENOMIC DNA]</scope>
    <source>
        <strain evidence="1 2">5J-6</strain>
    </source>
</reference>
<comment type="caution">
    <text evidence="1">The sequence shown here is derived from an EMBL/GenBank/DDBJ whole genome shotgun (WGS) entry which is preliminary data.</text>
</comment>
<gene>
    <name evidence="1" type="ORF">GQF01_02080</name>
</gene>
<evidence type="ECO:0000313" key="2">
    <source>
        <dbReference type="Proteomes" id="UP000481087"/>
    </source>
</evidence>
<protein>
    <submittedName>
        <fullName evidence="1">Uncharacterized protein</fullName>
    </submittedName>
</protein>
<dbReference type="EMBL" id="WTUZ01000005">
    <property type="protein sequence ID" value="MZQ80928.1"/>
    <property type="molecule type" value="Genomic_DNA"/>
</dbReference>
<proteinExistence type="predicted"/>
<keyword evidence="2" id="KW-1185">Reference proteome</keyword>
<evidence type="ECO:0000313" key="1">
    <source>
        <dbReference type="EMBL" id="MZQ80928.1"/>
    </source>
</evidence>
<organism evidence="1 2">
    <name type="scientific">Paenibacillus silvestris</name>
    <dbReference type="NCBI Taxonomy" id="2606219"/>
    <lineage>
        <taxon>Bacteria</taxon>
        <taxon>Bacillati</taxon>
        <taxon>Bacillota</taxon>
        <taxon>Bacilli</taxon>
        <taxon>Bacillales</taxon>
        <taxon>Paenibacillaceae</taxon>
        <taxon>Paenibacillus</taxon>
    </lineage>
</organism>